<dbReference type="WBParaSite" id="ECPE_0000579701-mRNA-1">
    <property type="protein sequence ID" value="ECPE_0000579701-mRNA-1"/>
    <property type="gene ID" value="ECPE_0000579701"/>
</dbReference>
<dbReference type="OrthoDB" id="10056300at2759"/>
<dbReference type="Proteomes" id="UP000272942">
    <property type="component" value="Unassembled WGS sequence"/>
</dbReference>
<protein>
    <submittedName>
        <fullName evidence="3">Peptidase A2 domain-containing protein</fullName>
    </submittedName>
</protein>
<evidence type="ECO:0000313" key="1">
    <source>
        <dbReference type="EMBL" id="VDP76528.1"/>
    </source>
</evidence>
<gene>
    <name evidence="1" type="ORF">ECPE_LOCUS5784</name>
</gene>
<proteinExistence type="predicted"/>
<dbReference type="SUPFAM" id="SSF50630">
    <property type="entry name" value="Acid proteases"/>
    <property type="match status" value="1"/>
</dbReference>
<accession>A0A183AFP9</accession>
<dbReference type="Gene3D" id="2.40.70.10">
    <property type="entry name" value="Acid Proteases"/>
    <property type="match status" value="1"/>
</dbReference>
<keyword evidence="2" id="KW-1185">Reference proteome</keyword>
<dbReference type="InterPro" id="IPR021109">
    <property type="entry name" value="Peptidase_aspartic_dom_sf"/>
</dbReference>
<name>A0A183AFP9_9TREM</name>
<evidence type="ECO:0000313" key="3">
    <source>
        <dbReference type="WBParaSite" id="ECPE_0000579701-mRNA-1"/>
    </source>
</evidence>
<reference evidence="1 2" key="2">
    <citation type="submission" date="2018-11" db="EMBL/GenBank/DDBJ databases">
        <authorList>
            <consortium name="Pathogen Informatics"/>
        </authorList>
    </citation>
    <scope>NUCLEOTIDE SEQUENCE [LARGE SCALE GENOMIC DNA]</scope>
    <source>
        <strain evidence="1 2">Egypt</strain>
    </source>
</reference>
<organism evidence="3">
    <name type="scientific">Echinostoma caproni</name>
    <dbReference type="NCBI Taxonomy" id="27848"/>
    <lineage>
        <taxon>Eukaryota</taxon>
        <taxon>Metazoa</taxon>
        <taxon>Spiralia</taxon>
        <taxon>Lophotrochozoa</taxon>
        <taxon>Platyhelminthes</taxon>
        <taxon>Trematoda</taxon>
        <taxon>Digenea</taxon>
        <taxon>Plagiorchiida</taxon>
        <taxon>Echinostomata</taxon>
        <taxon>Echinostomatoidea</taxon>
        <taxon>Echinostomatidae</taxon>
        <taxon>Echinostoma</taxon>
    </lineage>
</organism>
<evidence type="ECO:0000313" key="2">
    <source>
        <dbReference type="Proteomes" id="UP000272942"/>
    </source>
</evidence>
<sequence>MHPIPIQDVTLQSGTTHEFNVDTGSMESIISTAVLRSICPQAEIRPTSVRILGVTDHKLSLIDEVLLIVHSTEHRLVPIRFLIAKNSPSILGLTAIRALNHSVSLHTSSMPNVHTRLQRLIVKCFNNTGGMDVQPVKSEVGGEPIFLKRRLIHYG</sequence>
<dbReference type="AlphaFoldDB" id="A0A183AFP9"/>
<reference evidence="3" key="1">
    <citation type="submission" date="2016-06" db="UniProtKB">
        <authorList>
            <consortium name="WormBaseParasite"/>
        </authorList>
    </citation>
    <scope>IDENTIFICATION</scope>
</reference>
<dbReference type="EMBL" id="UZAN01042674">
    <property type="protein sequence ID" value="VDP76528.1"/>
    <property type="molecule type" value="Genomic_DNA"/>
</dbReference>